<dbReference type="AlphaFoldDB" id="A0A834DKD4"/>
<sequence length="122" mass="13436">MQKGRHSPPAAVKPPRLESSRHGQQHAGPGRHWDSAPVAHVPKAVVGGSGACDAAGTAPVARNQRWRRVFSSRVGTRPHGERHRRLRPWEPQPRGSPTRLGLVHSDKLQQKGPREDRRGEGI</sequence>
<feature type="region of interest" description="Disordered" evidence="1">
    <location>
        <begin position="1"/>
        <end position="38"/>
    </location>
</feature>
<proteinExistence type="predicted"/>
<reference evidence="2 3" key="1">
    <citation type="journal article" date="2020" name="Nature">
        <title>Six reference-quality genomes reveal evolution of bat adaptations.</title>
        <authorList>
            <person name="Jebb D."/>
            <person name="Huang Z."/>
            <person name="Pippel M."/>
            <person name="Hughes G.M."/>
            <person name="Lavrichenko K."/>
            <person name="Devanna P."/>
            <person name="Winkler S."/>
            <person name="Jermiin L.S."/>
            <person name="Skirmuntt E.C."/>
            <person name="Katzourakis A."/>
            <person name="Burkitt-Gray L."/>
            <person name="Ray D.A."/>
            <person name="Sullivan K.A.M."/>
            <person name="Roscito J.G."/>
            <person name="Kirilenko B.M."/>
            <person name="Davalos L.M."/>
            <person name="Corthals A.P."/>
            <person name="Power M.L."/>
            <person name="Jones G."/>
            <person name="Ransome R.D."/>
            <person name="Dechmann D.K.N."/>
            <person name="Locatelli A.G."/>
            <person name="Puechmaille S.J."/>
            <person name="Fedrigo O."/>
            <person name="Jarvis E.D."/>
            <person name="Hiller M."/>
            <person name="Vernes S.C."/>
            <person name="Myers E.W."/>
            <person name="Teeling E.C."/>
        </authorList>
    </citation>
    <scope>NUCLEOTIDE SEQUENCE [LARGE SCALE GENOMIC DNA]</scope>
    <source>
        <strain evidence="2">Bat1K_MPI-CBG_1</strain>
    </source>
</reference>
<protein>
    <submittedName>
        <fullName evidence="2">Uncharacterized protein</fullName>
    </submittedName>
</protein>
<dbReference type="EMBL" id="JABVXQ010000012">
    <property type="protein sequence ID" value="KAF6084246.1"/>
    <property type="molecule type" value="Genomic_DNA"/>
</dbReference>
<evidence type="ECO:0000256" key="1">
    <source>
        <dbReference type="SAM" id="MobiDB-lite"/>
    </source>
</evidence>
<evidence type="ECO:0000313" key="2">
    <source>
        <dbReference type="EMBL" id="KAF6084246.1"/>
    </source>
</evidence>
<feature type="compositionally biased region" description="Basic and acidic residues" evidence="1">
    <location>
        <begin position="104"/>
        <end position="122"/>
    </location>
</feature>
<name>A0A834DKD4_9CHIR</name>
<accession>A0A834DKD4</accession>
<evidence type="ECO:0000313" key="3">
    <source>
        <dbReference type="Proteomes" id="UP000664940"/>
    </source>
</evidence>
<feature type="region of interest" description="Disordered" evidence="1">
    <location>
        <begin position="70"/>
        <end position="122"/>
    </location>
</feature>
<dbReference type="Proteomes" id="UP000664940">
    <property type="component" value="Unassembled WGS sequence"/>
</dbReference>
<comment type="caution">
    <text evidence="2">The sequence shown here is derived from an EMBL/GenBank/DDBJ whole genome shotgun (WGS) entry which is preliminary data.</text>
</comment>
<organism evidence="2 3">
    <name type="scientific">Phyllostomus discolor</name>
    <name type="common">pale spear-nosed bat</name>
    <dbReference type="NCBI Taxonomy" id="89673"/>
    <lineage>
        <taxon>Eukaryota</taxon>
        <taxon>Metazoa</taxon>
        <taxon>Chordata</taxon>
        <taxon>Craniata</taxon>
        <taxon>Vertebrata</taxon>
        <taxon>Euteleostomi</taxon>
        <taxon>Mammalia</taxon>
        <taxon>Eutheria</taxon>
        <taxon>Laurasiatheria</taxon>
        <taxon>Chiroptera</taxon>
        <taxon>Yangochiroptera</taxon>
        <taxon>Phyllostomidae</taxon>
        <taxon>Phyllostominae</taxon>
        <taxon>Phyllostomus</taxon>
    </lineage>
</organism>
<gene>
    <name evidence="2" type="ORF">HJG60_008525</name>
</gene>